<dbReference type="Proteomes" id="UP001316384">
    <property type="component" value="Chromosome"/>
</dbReference>
<gene>
    <name evidence="2" type="ORF">NP048_06130</name>
</gene>
<keyword evidence="3" id="KW-1185">Reference proteome</keyword>
<keyword evidence="1" id="KW-0472">Membrane</keyword>
<dbReference type="EMBL" id="CP101987">
    <property type="protein sequence ID" value="UUI73016.1"/>
    <property type="molecule type" value="Genomic_DNA"/>
</dbReference>
<feature type="transmembrane region" description="Helical" evidence="1">
    <location>
        <begin position="69"/>
        <end position="89"/>
    </location>
</feature>
<sequence length="170" mass="17373">MTPEPSPGTPPVDVATAPWPTTTVLGPGAVLEVCARAAVILLAGAVVLYGGYLALEQPTSDDLVDAESFAVIVALMYGMHLAALLALGWPGGMLTARLMRRHPSEWRHVAAFAATGAVLGAAVLLVAGFPGTGMAVWAAVGAVSAGGARAWTGRARRRRAVRQATHLAAT</sequence>
<evidence type="ECO:0000313" key="2">
    <source>
        <dbReference type="EMBL" id="UUI73016.1"/>
    </source>
</evidence>
<feature type="transmembrane region" description="Helical" evidence="1">
    <location>
        <begin position="33"/>
        <end position="54"/>
    </location>
</feature>
<proteinExistence type="predicted"/>
<name>A0ABY5KU83_9CELL</name>
<feature type="transmembrane region" description="Helical" evidence="1">
    <location>
        <begin position="135"/>
        <end position="152"/>
    </location>
</feature>
<feature type="transmembrane region" description="Helical" evidence="1">
    <location>
        <begin position="109"/>
        <end position="129"/>
    </location>
</feature>
<keyword evidence="1" id="KW-0812">Transmembrane</keyword>
<accession>A0ABY5KU83</accession>
<reference evidence="2 3" key="1">
    <citation type="submission" date="2022-07" db="EMBL/GenBank/DDBJ databases">
        <title>Novel species in genus cellulomonas.</title>
        <authorList>
            <person name="Ye L."/>
        </authorList>
    </citation>
    <scope>NUCLEOTIDE SEQUENCE [LARGE SCALE GENOMIC DNA]</scope>
    <source>
        <strain evidence="3">zg-B89</strain>
    </source>
</reference>
<evidence type="ECO:0000313" key="3">
    <source>
        <dbReference type="Proteomes" id="UP001316384"/>
    </source>
</evidence>
<organism evidence="2 3">
    <name type="scientific">Cellulomonas xiejunii</name>
    <dbReference type="NCBI Taxonomy" id="2968083"/>
    <lineage>
        <taxon>Bacteria</taxon>
        <taxon>Bacillati</taxon>
        <taxon>Actinomycetota</taxon>
        <taxon>Actinomycetes</taxon>
        <taxon>Micrococcales</taxon>
        <taxon>Cellulomonadaceae</taxon>
        <taxon>Cellulomonas</taxon>
    </lineage>
</organism>
<evidence type="ECO:0008006" key="4">
    <source>
        <dbReference type="Google" id="ProtNLM"/>
    </source>
</evidence>
<protein>
    <recommendedName>
        <fullName evidence="4">Integral membrane protein</fullName>
    </recommendedName>
</protein>
<keyword evidence="1" id="KW-1133">Transmembrane helix</keyword>
<dbReference type="RefSeq" id="WP_227577328.1">
    <property type="nucleotide sequence ID" value="NZ_CP101987.1"/>
</dbReference>
<evidence type="ECO:0000256" key="1">
    <source>
        <dbReference type="SAM" id="Phobius"/>
    </source>
</evidence>